<evidence type="ECO:0000256" key="3">
    <source>
        <dbReference type="ARBA" id="ARBA00022989"/>
    </source>
</evidence>
<dbReference type="RefSeq" id="XP_065669938.1">
    <property type="nucleotide sequence ID" value="XM_065813866.1"/>
</dbReference>
<evidence type="ECO:0000259" key="6">
    <source>
        <dbReference type="Pfam" id="PF01490"/>
    </source>
</evidence>
<organism evidence="7 8">
    <name type="scientific">Hydra vulgaris</name>
    <name type="common">Hydra</name>
    <name type="synonym">Hydra attenuata</name>
    <dbReference type="NCBI Taxonomy" id="6087"/>
    <lineage>
        <taxon>Eukaryota</taxon>
        <taxon>Metazoa</taxon>
        <taxon>Cnidaria</taxon>
        <taxon>Hydrozoa</taxon>
        <taxon>Hydroidolina</taxon>
        <taxon>Anthoathecata</taxon>
        <taxon>Aplanulata</taxon>
        <taxon>Hydridae</taxon>
        <taxon>Hydra</taxon>
    </lineage>
</organism>
<accession>A0ABM4D6M2</accession>
<dbReference type="PANTHER" id="PTHR22950">
    <property type="entry name" value="AMINO ACID TRANSPORTER"/>
    <property type="match status" value="1"/>
</dbReference>
<feature type="transmembrane region" description="Helical" evidence="5">
    <location>
        <begin position="207"/>
        <end position="230"/>
    </location>
</feature>
<feature type="transmembrane region" description="Helical" evidence="5">
    <location>
        <begin position="328"/>
        <end position="354"/>
    </location>
</feature>
<evidence type="ECO:0000256" key="5">
    <source>
        <dbReference type="SAM" id="Phobius"/>
    </source>
</evidence>
<dbReference type="GeneID" id="136088867"/>
<dbReference type="PANTHER" id="PTHR22950:SF349">
    <property type="entry name" value="AMINO ACID TRANSPORTER TRANSMEMBRANE DOMAIN-CONTAINING PROTEIN"/>
    <property type="match status" value="1"/>
</dbReference>
<dbReference type="Proteomes" id="UP001652625">
    <property type="component" value="Chromosome 12"/>
</dbReference>
<evidence type="ECO:0000256" key="1">
    <source>
        <dbReference type="ARBA" id="ARBA00004141"/>
    </source>
</evidence>
<evidence type="ECO:0000256" key="2">
    <source>
        <dbReference type="ARBA" id="ARBA00022692"/>
    </source>
</evidence>
<sequence length="461" mass="51188">MDKETSPLLVEINLNVRNQNKNENECESQFASNVITKEEYSSINSETKDLVKTPERATNLAAVMHLFKASVGTGILSLPTAVKDGGTIVGSVGIAIIAIMSVHCMHLLIKCSHYLSKKYQCQHLSYGEVAEIASKPYLGDKSALLKKLVNAFLTINQLGICSIYIVFVAKTIVEITAIVISIDTRLIILCLVPIIIVFSLVRSLEKIAYISTIANVLSVTGLIMILQFLGRNLKNPAIYPMFAGWNRLPIFFSITIFAFEGITVVLPLFNEVSKPEDFPWVINFSMTFVTAFYIMIGMFGYIAYGDKISGSVTLNLPDNWLYDTVKCIYAVGTFLSFFIQFYVPMEIMLPFLLSKFKTSRLYMLDYLFRALFVVFTCLCAIGIPQIGNFISLIGAVTSSSLSIIFPALIHILTFKKEDLSKFAFAKNMLLIIVGVAAFVIGTYSSLLAIADGFRSSKNKYL</sequence>
<evidence type="ECO:0000256" key="4">
    <source>
        <dbReference type="ARBA" id="ARBA00023136"/>
    </source>
</evidence>
<feature type="transmembrane region" description="Helical" evidence="5">
    <location>
        <begin position="88"/>
        <end position="109"/>
    </location>
</feature>
<evidence type="ECO:0000313" key="9">
    <source>
        <dbReference type="RefSeq" id="XP_065669939.1"/>
    </source>
</evidence>
<gene>
    <name evidence="8 9" type="primary">LOC136088867</name>
</gene>
<name>A0ABM4D6M2_HYDVU</name>
<feature type="domain" description="Amino acid transporter transmembrane" evidence="6">
    <location>
        <begin position="56"/>
        <end position="445"/>
    </location>
</feature>
<evidence type="ECO:0000313" key="7">
    <source>
        <dbReference type="Proteomes" id="UP001652625"/>
    </source>
</evidence>
<keyword evidence="4 5" id="KW-0472">Membrane</keyword>
<reference evidence="8 9" key="1">
    <citation type="submission" date="2025-05" db="UniProtKB">
        <authorList>
            <consortium name="RefSeq"/>
        </authorList>
    </citation>
    <scope>IDENTIFICATION</scope>
</reference>
<feature type="transmembrane region" description="Helical" evidence="5">
    <location>
        <begin position="389"/>
        <end position="409"/>
    </location>
</feature>
<feature type="transmembrane region" description="Helical" evidence="5">
    <location>
        <begin position="429"/>
        <end position="450"/>
    </location>
</feature>
<feature type="transmembrane region" description="Helical" evidence="5">
    <location>
        <begin position="250"/>
        <end position="269"/>
    </location>
</feature>
<feature type="transmembrane region" description="Helical" evidence="5">
    <location>
        <begin position="148"/>
        <end position="169"/>
    </location>
</feature>
<evidence type="ECO:0000313" key="8">
    <source>
        <dbReference type="RefSeq" id="XP_065669938.1"/>
    </source>
</evidence>
<keyword evidence="3 5" id="KW-1133">Transmembrane helix</keyword>
<dbReference type="RefSeq" id="XP_065669939.1">
    <property type="nucleotide sequence ID" value="XM_065813867.1"/>
</dbReference>
<keyword evidence="2 5" id="KW-0812">Transmembrane</keyword>
<comment type="subcellular location">
    <subcellularLocation>
        <location evidence="1">Membrane</location>
        <topology evidence="1">Multi-pass membrane protein</topology>
    </subcellularLocation>
</comment>
<feature type="transmembrane region" description="Helical" evidence="5">
    <location>
        <begin position="366"/>
        <end position="383"/>
    </location>
</feature>
<dbReference type="Pfam" id="PF01490">
    <property type="entry name" value="Aa_trans"/>
    <property type="match status" value="1"/>
</dbReference>
<keyword evidence="7" id="KW-1185">Reference proteome</keyword>
<dbReference type="InterPro" id="IPR013057">
    <property type="entry name" value="AA_transpt_TM"/>
</dbReference>
<feature type="transmembrane region" description="Helical" evidence="5">
    <location>
        <begin position="281"/>
        <end position="304"/>
    </location>
</feature>
<protein>
    <submittedName>
        <fullName evidence="8 9">Neutral amino acid uniporter 4-like</fullName>
    </submittedName>
</protein>
<feature type="transmembrane region" description="Helical" evidence="5">
    <location>
        <begin position="175"/>
        <end position="200"/>
    </location>
</feature>
<proteinExistence type="predicted"/>